<feature type="compositionally biased region" description="Basic and acidic residues" evidence="1">
    <location>
        <begin position="585"/>
        <end position="604"/>
    </location>
</feature>
<dbReference type="PANTHER" id="PTHR30441">
    <property type="entry name" value="DUF748 DOMAIN-CONTAINING PROTEIN"/>
    <property type="match status" value="1"/>
</dbReference>
<keyword evidence="3" id="KW-1185">Reference proteome</keyword>
<protein>
    <submittedName>
        <fullName evidence="2">DUF748 domain-containing protein</fullName>
    </submittedName>
</protein>
<dbReference type="PANTHER" id="PTHR30441:SF8">
    <property type="entry name" value="DUF748 DOMAIN-CONTAINING PROTEIN"/>
    <property type="match status" value="1"/>
</dbReference>
<dbReference type="Proteomes" id="UP001321908">
    <property type="component" value="Chromosome"/>
</dbReference>
<evidence type="ECO:0000313" key="3">
    <source>
        <dbReference type="Proteomes" id="UP001321908"/>
    </source>
</evidence>
<dbReference type="InterPro" id="IPR008023">
    <property type="entry name" value="DUF748"/>
</dbReference>
<sequence length="604" mass="65691">MPHSHRSMAPPMRKRRLGIGLSVLAALVLLFLVAWLWALPAYIDQRLSQTLSDRSGRQVSIDDVTLTPWRHQVILDGLRIAGQNDTPVFSSQRVVATFDWHSLFESGWRFERIELKSPRLQLIWRSGGEWNLARLFGGDGGGGESAPLRIAQLNVSDGRLDWINRRPDEPLTLSLKSLDLEARHYDNSDDRPFSLQGQADWNGGTLKGAGEMGFSPWTVDVDLKADQVPLTTLSGYLAYVVRAEPAAGSLGAQIRLRAGRASDAGTQVNGQGVIEGLEMRDPEKDQTIARAERFAVKGLTFASAEPELTAERVSLAAPWLDVTIDERLDTNLTAWHPPSSNNGTGGSEGSGMRYALDTLAIERGAVAFSDRHLPRPFELDFSALNGEWRQLNSDQPGDGQLSLEGKVADGSPLRIEGTFDPLGDALNGNLNLHFERLDLKTLAPYLREFGGYAVERGQATLDLDYRLDQGRLQAQNHLVLHRLKLGEEVDASATDLPLKTLVGVLKSDDGTIRLDIPMRLPLDDPGSVDFGSVAGQAIREALENLVSSPLETLSEVVGGSDDGSSGDTSANGEGTSSGESNDSGGSDKSREDGSALYERARTRQ</sequence>
<accession>A0ABZ0YDD0</accession>
<name>A0ABZ0YDD0_9GAMM</name>
<dbReference type="Pfam" id="PF05359">
    <property type="entry name" value="DUF748"/>
    <property type="match status" value="1"/>
</dbReference>
<reference evidence="2 3" key="1">
    <citation type="submission" date="2023-11" db="EMBL/GenBank/DDBJ databases">
        <title>MicrobeMod: A computational toolkit for identifying prokaryotic methylation and restriction-modification with nanopore sequencing.</title>
        <authorList>
            <person name="Crits-Christoph A."/>
            <person name="Kang S.C."/>
            <person name="Lee H."/>
            <person name="Ostrov N."/>
        </authorList>
    </citation>
    <scope>NUCLEOTIDE SEQUENCE [LARGE SCALE GENOMIC DNA]</scope>
    <source>
        <strain evidence="2 3">ATCC 43984</strain>
    </source>
</reference>
<feature type="compositionally biased region" description="Low complexity" evidence="1">
    <location>
        <begin position="558"/>
        <end position="584"/>
    </location>
</feature>
<dbReference type="RefSeq" id="WP_246920059.1">
    <property type="nucleotide sequence ID" value="NZ_CP140151.1"/>
</dbReference>
<proteinExistence type="predicted"/>
<evidence type="ECO:0000256" key="1">
    <source>
        <dbReference type="SAM" id="MobiDB-lite"/>
    </source>
</evidence>
<gene>
    <name evidence="2" type="ORF">SR908_04240</name>
</gene>
<organism evidence="2 3">
    <name type="scientific">Chromohalobacter canadensis</name>
    <dbReference type="NCBI Taxonomy" id="141389"/>
    <lineage>
        <taxon>Bacteria</taxon>
        <taxon>Pseudomonadati</taxon>
        <taxon>Pseudomonadota</taxon>
        <taxon>Gammaproteobacteria</taxon>
        <taxon>Oceanospirillales</taxon>
        <taxon>Halomonadaceae</taxon>
        <taxon>Chromohalobacter</taxon>
    </lineage>
</organism>
<evidence type="ECO:0000313" key="2">
    <source>
        <dbReference type="EMBL" id="WQH09878.1"/>
    </source>
</evidence>
<dbReference type="InterPro" id="IPR052894">
    <property type="entry name" value="AsmA-related"/>
</dbReference>
<dbReference type="EMBL" id="CP140151">
    <property type="protein sequence ID" value="WQH09878.1"/>
    <property type="molecule type" value="Genomic_DNA"/>
</dbReference>
<feature type="region of interest" description="Disordered" evidence="1">
    <location>
        <begin position="554"/>
        <end position="604"/>
    </location>
</feature>